<evidence type="ECO:0000313" key="3">
    <source>
        <dbReference type="EMBL" id="POR31152.1"/>
    </source>
</evidence>
<reference evidence="3 4" key="1">
    <citation type="submission" date="2018-01" db="EMBL/GenBank/DDBJ databases">
        <title>Harnessing the power of phylogenomics to disentangle the directionality and signatures of interkingdom host jumping in the parasitic fungal genus Tolypocladium.</title>
        <authorList>
            <person name="Quandt C.A."/>
            <person name="Patterson W."/>
            <person name="Spatafora J.W."/>
        </authorList>
    </citation>
    <scope>NUCLEOTIDE SEQUENCE [LARGE SCALE GENOMIC DNA]</scope>
    <source>
        <strain evidence="3 4">NRBC 100945</strain>
    </source>
</reference>
<evidence type="ECO:0000256" key="2">
    <source>
        <dbReference type="SAM" id="MobiDB-lite"/>
    </source>
</evidence>
<dbReference type="OrthoDB" id="4525710at2759"/>
<organism evidence="3 4">
    <name type="scientific">Tolypocladium paradoxum</name>
    <dbReference type="NCBI Taxonomy" id="94208"/>
    <lineage>
        <taxon>Eukaryota</taxon>
        <taxon>Fungi</taxon>
        <taxon>Dikarya</taxon>
        <taxon>Ascomycota</taxon>
        <taxon>Pezizomycotina</taxon>
        <taxon>Sordariomycetes</taxon>
        <taxon>Hypocreomycetidae</taxon>
        <taxon>Hypocreales</taxon>
        <taxon>Ophiocordycipitaceae</taxon>
        <taxon>Tolypocladium</taxon>
    </lineage>
</organism>
<protein>
    <submittedName>
        <fullName evidence="3">Uncharacterized protein</fullName>
    </submittedName>
</protein>
<dbReference type="STRING" id="94208.A0A2S4KLS3"/>
<dbReference type="GO" id="GO:0005634">
    <property type="term" value="C:nucleus"/>
    <property type="evidence" value="ECO:0007669"/>
    <property type="project" value="TreeGrafter"/>
</dbReference>
<dbReference type="GO" id="GO:0000976">
    <property type="term" value="F:transcription cis-regulatory region binding"/>
    <property type="evidence" value="ECO:0007669"/>
    <property type="project" value="TreeGrafter"/>
</dbReference>
<proteinExistence type="predicted"/>
<keyword evidence="4" id="KW-1185">Reference proteome</keyword>
<name>A0A2S4KLS3_9HYPO</name>
<evidence type="ECO:0000256" key="1">
    <source>
        <dbReference type="ARBA" id="ARBA00023242"/>
    </source>
</evidence>
<comment type="caution">
    <text evidence="3">The sequence shown here is derived from an EMBL/GenBank/DDBJ whole genome shotgun (WGS) entry which is preliminary data.</text>
</comment>
<dbReference type="EMBL" id="PKSG01001086">
    <property type="protein sequence ID" value="POR31152.1"/>
    <property type="molecule type" value="Genomic_DNA"/>
</dbReference>
<dbReference type="Proteomes" id="UP000237481">
    <property type="component" value="Unassembled WGS sequence"/>
</dbReference>
<feature type="compositionally biased region" description="Low complexity" evidence="2">
    <location>
        <begin position="124"/>
        <end position="140"/>
    </location>
</feature>
<dbReference type="PANTHER" id="PTHR37534">
    <property type="entry name" value="TRANSCRIPTIONAL ACTIVATOR PROTEIN UGA3"/>
    <property type="match status" value="1"/>
</dbReference>
<dbReference type="GO" id="GO:0003700">
    <property type="term" value="F:DNA-binding transcription factor activity"/>
    <property type="evidence" value="ECO:0007669"/>
    <property type="project" value="TreeGrafter"/>
</dbReference>
<dbReference type="AlphaFoldDB" id="A0A2S4KLS3"/>
<accession>A0A2S4KLS3</accession>
<evidence type="ECO:0000313" key="4">
    <source>
        <dbReference type="Proteomes" id="UP000237481"/>
    </source>
</evidence>
<feature type="region of interest" description="Disordered" evidence="2">
    <location>
        <begin position="112"/>
        <end position="178"/>
    </location>
</feature>
<dbReference type="GO" id="GO:0045944">
    <property type="term" value="P:positive regulation of transcription by RNA polymerase II"/>
    <property type="evidence" value="ECO:0007669"/>
    <property type="project" value="TreeGrafter"/>
</dbReference>
<keyword evidence="1" id="KW-0539">Nucleus</keyword>
<sequence>MAETTTEAGAKPPHSCTAIPTIPLAPTVARTALSAFVVGVSDSDTARIRGLATHLHGIESPAYLLLSVPFGSSLAAGKSGQGFSRDQPWVKIKRVLSFVDETIDVVNIHDSGTTNLADEDFDRPSSPRQSSADPASSPASWLHPDSTTESARPRSESSSSLQNHGYPHKRRTWSHGTSSDIRSVHSVAHSQFSQPAALGFDSQSVGDEYIPTCAESPVVEPHVPSVSTRDGLGFPDVVESPLNGAASTIGNPASDSLPNIYLETPQWPIRDAQEAMLFRYFVQELAQLFDLCDNERHFARVVPRRAVFCPPLMNAMLAASAKRLSRVSDFDRTVVDQYHQKCLDVLIPALSNSAAVMDENLLPAIVILRFMEELDVPIATAAPESHLIGTRVFVAAQEEMCGFTSLWRAAFWLALRQEIHMAFIQTRPVHSNFTLENAERLIQPDDNGCSFANLLIVQCALCIRYCYGSDIQSMAAWEGLKEAQDRLWEERPWMFYPMYGDDSSAEPFPVEQYLNDAVVTGIQHYYLTRILMAAHNPKAPKLGPGQAGAARETNREIKRIVRQICGIAESNPRTAPAYVFVLVSVLRLLTLGTNNCGPRNACIAITMAGDRFTGRHEQEAFYMILVKTDTELAWPTRSAVLRVIFRQLRMKEAWGWSTLPSRPGMPIEIMLDNSMRLPLSEPATLDVVVVDSAGDITVAERG</sequence>
<dbReference type="PANTHER" id="PTHR37534:SF2">
    <property type="entry name" value="N-ACETYLTRANSFERASE DOMAIN-CONTAINING PROTEIN"/>
    <property type="match status" value="1"/>
</dbReference>
<gene>
    <name evidence="3" type="ORF">TPAR_08639</name>
</gene>